<dbReference type="EMBL" id="RCBY01000360">
    <property type="protein sequence ID" value="RQH22524.1"/>
    <property type="molecule type" value="Genomic_DNA"/>
</dbReference>
<sequence length="59" mass="6813">MGRWGDESIFLPARKATRFAIGRRGVSYQIRMISYRIAEESGVRSQESGERKDLNSMNF</sequence>
<evidence type="ECO:0000313" key="1">
    <source>
        <dbReference type="EMBL" id="RQH22524.1"/>
    </source>
</evidence>
<organism evidence="1 2">
    <name type="scientific">Okeania hirsuta</name>
    <dbReference type="NCBI Taxonomy" id="1458930"/>
    <lineage>
        <taxon>Bacteria</taxon>
        <taxon>Bacillati</taxon>
        <taxon>Cyanobacteriota</taxon>
        <taxon>Cyanophyceae</taxon>
        <taxon>Oscillatoriophycideae</taxon>
        <taxon>Oscillatoriales</taxon>
        <taxon>Microcoleaceae</taxon>
        <taxon>Okeania</taxon>
    </lineage>
</organism>
<comment type="caution">
    <text evidence="1">The sequence shown here is derived from an EMBL/GenBank/DDBJ whole genome shotgun (WGS) entry which is preliminary data.</text>
</comment>
<gene>
    <name evidence="1" type="ORF">D5R40_30810</name>
</gene>
<evidence type="ECO:0000313" key="2">
    <source>
        <dbReference type="Proteomes" id="UP000269154"/>
    </source>
</evidence>
<accession>A0A3N6NW27</accession>
<name>A0A3N6NW27_9CYAN</name>
<reference evidence="1 2" key="1">
    <citation type="journal article" date="2018" name="ACS Chem. Biol.">
        <title>Ketoreductase domain dysfunction expands chemodiversity: malyngamide biosynthesis in the cyanobacterium Okeania hirsuta.</title>
        <authorList>
            <person name="Moss N.A."/>
            <person name="Leao T."/>
            <person name="Rankin M."/>
            <person name="McCullough T.M."/>
            <person name="Qu P."/>
            <person name="Korobeynikov A."/>
            <person name="Smith J.L."/>
            <person name="Gerwick L."/>
            <person name="Gerwick W.H."/>
        </authorList>
    </citation>
    <scope>NUCLEOTIDE SEQUENCE [LARGE SCALE GENOMIC DNA]</scope>
    <source>
        <strain evidence="1 2">PAB10Feb10-1</strain>
    </source>
</reference>
<dbReference type="Proteomes" id="UP000269154">
    <property type="component" value="Unassembled WGS sequence"/>
</dbReference>
<keyword evidence="2" id="KW-1185">Reference proteome</keyword>
<dbReference type="RefSeq" id="WP_124144292.1">
    <property type="nucleotide sequence ID" value="NZ_CAWOKI010000006.1"/>
</dbReference>
<dbReference type="AlphaFoldDB" id="A0A3N6NW27"/>
<protein>
    <submittedName>
        <fullName evidence="1">Uncharacterized protein</fullName>
    </submittedName>
</protein>
<proteinExistence type="predicted"/>